<gene>
    <name evidence="3" type="ORF">H8E23_01760</name>
</gene>
<dbReference type="GO" id="GO:0016757">
    <property type="term" value="F:glycosyltransferase activity"/>
    <property type="evidence" value="ECO:0007669"/>
    <property type="project" value="InterPro"/>
</dbReference>
<dbReference type="PANTHER" id="PTHR12526">
    <property type="entry name" value="GLYCOSYLTRANSFERASE"/>
    <property type="match status" value="1"/>
</dbReference>
<dbReference type="AlphaFoldDB" id="A0A8J6NQ30"/>
<dbReference type="CDD" id="cd03801">
    <property type="entry name" value="GT4_PimA-like"/>
    <property type="match status" value="1"/>
</dbReference>
<evidence type="ECO:0000313" key="3">
    <source>
        <dbReference type="EMBL" id="MBC8360109.1"/>
    </source>
</evidence>
<evidence type="ECO:0000259" key="2">
    <source>
        <dbReference type="Pfam" id="PF13439"/>
    </source>
</evidence>
<accession>A0A8J6NQ30</accession>
<dbReference type="Proteomes" id="UP000603434">
    <property type="component" value="Unassembled WGS sequence"/>
</dbReference>
<comment type="caution">
    <text evidence="3">The sequence shown here is derived from an EMBL/GenBank/DDBJ whole genome shotgun (WGS) entry which is preliminary data.</text>
</comment>
<proteinExistence type="predicted"/>
<dbReference type="SUPFAM" id="SSF53756">
    <property type="entry name" value="UDP-Glycosyltransferase/glycogen phosphorylase"/>
    <property type="match status" value="1"/>
</dbReference>
<dbReference type="Gene3D" id="3.40.50.2000">
    <property type="entry name" value="Glycogen Phosphorylase B"/>
    <property type="match status" value="2"/>
</dbReference>
<evidence type="ECO:0000313" key="4">
    <source>
        <dbReference type="Proteomes" id="UP000603434"/>
    </source>
</evidence>
<dbReference type="InterPro" id="IPR028098">
    <property type="entry name" value="Glyco_trans_4-like_N"/>
</dbReference>
<feature type="domain" description="Glycosyltransferase subfamily 4-like N-terminal" evidence="2">
    <location>
        <begin position="54"/>
        <end position="205"/>
    </location>
</feature>
<feature type="domain" description="Glycosyl transferase family 1" evidence="1">
    <location>
        <begin position="211"/>
        <end position="365"/>
    </location>
</feature>
<dbReference type="InterPro" id="IPR001296">
    <property type="entry name" value="Glyco_trans_1"/>
</dbReference>
<dbReference type="Pfam" id="PF00534">
    <property type="entry name" value="Glycos_transf_1"/>
    <property type="match status" value="1"/>
</dbReference>
<organism evidence="3 4">
    <name type="scientific">Candidatus Desulfatibia profunda</name>
    <dbReference type="NCBI Taxonomy" id="2841695"/>
    <lineage>
        <taxon>Bacteria</taxon>
        <taxon>Pseudomonadati</taxon>
        <taxon>Thermodesulfobacteriota</taxon>
        <taxon>Desulfobacteria</taxon>
        <taxon>Desulfobacterales</taxon>
        <taxon>Desulfobacterales incertae sedis</taxon>
        <taxon>Candidatus Desulfatibia</taxon>
    </lineage>
</organism>
<dbReference type="Pfam" id="PF13439">
    <property type="entry name" value="Glyco_transf_4"/>
    <property type="match status" value="1"/>
</dbReference>
<protein>
    <submittedName>
        <fullName evidence="3">Glycosyltransferase family 4 protein</fullName>
    </submittedName>
</protein>
<reference evidence="3 4" key="1">
    <citation type="submission" date="2020-08" db="EMBL/GenBank/DDBJ databases">
        <title>Bridging the membrane lipid divide: bacteria of the FCB group superphylum have the potential to synthesize archaeal ether lipids.</title>
        <authorList>
            <person name="Villanueva L."/>
            <person name="Von Meijenfeldt F.A.B."/>
            <person name="Westbye A.B."/>
            <person name="Yadav S."/>
            <person name="Hopmans E.C."/>
            <person name="Dutilh B.E."/>
            <person name="Sinninghe Damste J.S."/>
        </authorList>
    </citation>
    <scope>NUCLEOTIDE SEQUENCE [LARGE SCALE GENOMIC DNA]</scope>
    <source>
        <strain evidence="3">NIOZ-UU30</strain>
    </source>
</reference>
<sequence length="399" mass="46011">MNNYTPLHPSRLIQAFCHYLKRIEFTGNSLPEQRSQRNTKGMIRILYTDDSLPVGGKEILLLEYLKRIERDKFQVHLITLSSTGALTDDAIKLADAYTCMKRKHKFDPWVILGLRRYMRDNKIQIVHTSQWIDSLYVYIASLGLRAKRISTIHGYISGWRRRVHKLVLGQFEQAICVSQSSRDELIRQGYQAKRFSVIHNGIDLSKFRKKSFYNDAEKKLIIGMTGSFRKERDHLTLLGAVHRLIKAGYKNVELLFFGGVLDPVCKDDVLNYILENEIGSYVKFSGVQRNILELLSQLDIYVASSHSETFGLALVEAMASGLPVIVSEIPPFMEIIENGKYGLYFEKGNYKKLAMEIEFLMNNKSEMIHYGALAFERSTEFSIESNIDQLENVYRKILD</sequence>
<dbReference type="EMBL" id="JACNJH010000065">
    <property type="protein sequence ID" value="MBC8360109.1"/>
    <property type="molecule type" value="Genomic_DNA"/>
</dbReference>
<name>A0A8J6NQ30_9BACT</name>
<dbReference type="PANTHER" id="PTHR12526:SF630">
    <property type="entry name" value="GLYCOSYLTRANSFERASE"/>
    <property type="match status" value="1"/>
</dbReference>
<evidence type="ECO:0000259" key="1">
    <source>
        <dbReference type="Pfam" id="PF00534"/>
    </source>
</evidence>